<organism evidence="8 9">
    <name type="scientific">Hyaloscypha variabilis (strain UAMH 11265 / GT02V1 / F)</name>
    <name type="common">Meliniomyces variabilis</name>
    <dbReference type="NCBI Taxonomy" id="1149755"/>
    <lineage>
        <taxon>Eukaryota</taxon>
        <taxon>Fungi</taxon>
        <taxon>Dikarya</taxon>
        <taxon>Ascomycota</taxon>
        <taxon>Pezizomycotina</taxon>
        <taxon>Leotiomycetes</taxon>
        <taxon>Helotiales</taxon>
        <taxon>Hyaloscyphaceae</taxon>
        <taxon>Hyaloscypha</taxon>
        <taxon>Hyaloscypha variabilis</taxon>
    </lineage>
</organism>
<evidence type="ECO:0000256" key="6">
    <source>
        <dbReference type="ARBA" id="ARBA00023242"/>
    </source>
</evidence>
<protein>
    <recommendedName>
        <fullName evidence="7">Zn(2)-C6 fungal-type domain-containing protein</fullName>
    </recommendedName>
</protein>
<evidence type="ECO:0000313" key="8">
    <source>
        <dbReference type="EMBL" id="PMD45834.1"/>
    </source>
</evidence>
<dbReference type="GO" id="GO:0008270">
    <property type="term" value="F:zinc ion binding"/>
    <property type="evidence" value="ECO:0007669"/>
    <property type="project" value="InterPro"/>
</dbReference>
<keyword evidence="9" id="KW-1185">Reference proteome</keyword>
<evidence type="ECO:0000256" key="4">
    <source>
        <dbReference type="ARBA" id="ARBA00023125"/>
    </source>
</evidence>
<feature type="domain" description="Zn(2)-C6 fungal-type" evidence="7">
    <location>
        <begin position="25"/>
        <end position="53"/>
    </location>
</feature>
<name>A0A2J6S4Y5_HYAVF</name>
<reference evidence="8 9" key="1">
    <citation type="submission" date="2016-04" db="EMBL/GenBank/DDBJ databases">
        <title>A degradative enzymes factory behind the ericoid mycorrhizal symbiosis.</title>
        <authorList>
            <consortium name="DOE Joint Genome Institute"/>
            <person name="Martino E."/>
            <person name="Morin E."/>
            <person name="Grelet G."/>
            <person name="Kuo A."/>
            <person name="Kohler A."/>
            <person name="Daghino S."/>
            <person name="Barry K."/>
            <person name="Choi C."/>
            <person name="Cichocki N."/>
            <person name="Clum A."/>
            <person name="Copeland A."/>
            <person name="Hainaut M."/>
            <person name="Haridas S."/>
            <person name="Labutti K."/>
            <person name="Lindquist E."/>
            <person name="Lipzen A."/>
            <person name="Khouja H.-R."/>
            <person name="Murat C."/>
            <person name="Ohm R."/>
            <person name="Olson A."/>
            <person name="Spatafora J."/>
            <person name="Veneault-Fourrey C."/>
            <person name="Henrissat B."/>
            <person name="Grigoriev I."/>
            <person name="Martin F."/>
            <person name="Perotto S."/>
        </authorList>
    </citation>
    <scope>NUCLEOTIDE SEQUENCE [LARGE SCALE GENOMIC DNA]</scope>
    <source>
        <strain evidence="8 9">F</strain>
    </source>
</reference>
<dbReference type="Gene3D" id="4.10.240.10">
    <property type="entry name" value="Zn(2)-C6 fungal-type DNA-binding domain"/>
    <property type="match status" value="1"/>
</dbReference>
<evidence type="ECO:0000256" key="2">
    <source>
        <dbReference type="ARBA" id="ARBA00022833"/>
    </source>
</evidence>
<evidence type="ECO:0000256" key="1">
    <source>
        <dbReference type="ARBA" id="ARBA00022723"/>
    </source>
</evidence>
<dbReference type="Pfam" id="PF00172">
    <property type="entry name" value="Zn_clus"/>
    <property type="match status" value="1"/>
</dbReference>
<dbReference type="OrthoDB" id="2593732at2759"/>
<gene>
    <name evidence="8" type="ORF">L207DRAFT_453032</name>
</gene>
<evidence type="ECO:0000256" key="3">
    <source>
        <dbReference type="ARBA" id="ARBA00023015"/>
    </source>
</evidence>
<keyword evidence="4" id="KW-0238">DNA-binding</keyword>
<dbReference type="STRING" id="1149755.A0A2J6S4Y5"/>
<dbReference type="InterPro" id="IPR036864">
    <property type="entry name" value="Zn2-C6_fun-type_DNA-bd_sf"/>
</dbReference>
<keyword evidence="1" id="KW-0479">Metal-binding</keyword>
<dbReference type="SMART" id="SM00066">
    <property type="entry name" value="GAL4"/>
    <property type="match status" value="1"/>
</dbReference>
<proteinExistence type="predicted"/>
<dbReference type="PROSITE" id="PS00463">
    <property type="entry name" value="ZN2_CY6_FUNGAL_1"/>
    <property type="match status" value="1"/>
</dbReference>
<dbReference type="SUPFAM" id="SSF57701">
    <property type="entry name" value="Zn2/Cys6 DNA-binding domain"/>
    <property type="match status" value="1"/>
</dbReference>
<dbReference type="CDD" id="cd00067">
    <property type="entry name" value="GAL4"/>
    <property type="match status" value="1"/>
</dbReference>
<dbReference type="GO" id="GO:0003677">
    <property type="term" value="F:DNA binding"/>
    <property type="evidence" value="ECO:0007669"/>
    <property type="project" value="UniProtKB-KW"/>
</dbReference>
<sequence>MANITESKKVAIKRTRAHGKHSRKGCGTCKIRRVKCDETRPICQRCMKFGVKCDGYLPDGPGQRHENRTQPTSGYLSTPLDAAIALLELPNTYSFDSEDESQYFSLFRDKTIFQIIPYFDQTPFRTLILQACDIPSIRHAVIAIGALDKTCMTVNDQRALCFDRHTINPNSHHQNAIKEYTKAIRIMKEEVASGQPSLRTTLLTCLMIVCFEYFHGNYRLADAQIHNGIALVDNWRRSFPYAHQHPLGFSSPAPDIVEDQLIQVFGQLEVQSLCFAGDPRTPAMHWQLRNEGTAIIRNMPECFDNIYDAKIYQALILRRLQHWQFCIGANYSPPISRDMDEEKEVWGATSCVDHSDLRQLSPESGSTVSDRAAQHRFHLEEFHHWKYCFDNFLRKNPEQKNTLATALLELCFMTTNLHLSTALAGDATIYDQFTEQFIQIVDHCEKTLVLLHKKSDQKVVFTFDSGTILPLYFTALSCRVPKIRRRAIGVLLAWPRREGVSDSLFAGRSAEWIVGIEEENMEDGYVPGWARVKYVGTSFSLLNRRAELVCNQPILTPNGKSTRERRQIITW</sequence>
<keyword evidence="2" id="KW-0862">Zinc</keyword>
<evidence type="ECO:0000313" key="9">
    <source>
        <dbReference type="Proteomes" id="UP000235786"/>
    </source>
</evidence>
<keyword evidence="6" id="KW-0539">Nucleus</keyword>
<keyword evidence="5" id="KW-0804">Transcription</keyword>
<dbReference type="InterPro" id="IPR052360">
    <property type="entry name" value="Transcr_Regulatory_Proteins"/>
</dbReference>
<dbReference type="PROSITE" id="PS50048">
    <property type="entry name" value="ZN2_CY6_FUNGAL_2"/>
    <property type="match status" value="1"/>
</dbReference>
<dbReference type="GO" id="GO:0000981">
    <property type="term" value="F:DNA-binding transcription factor activity, RNA polymerase II-specific"/>
    <property type="evidence" value="ECO:0007669"/>
    <property type="project" value="InterPro"/>
</dbReference>
<dbReference type="InterPro" id="IPR001138">
    <property type="entry name" value="Zn2Cys6_DnaBD"/>
</dbReference>
<accession>A0A2J6S4Y5</accession>
<evidence type="ECO:0000259" key="7">
    <source>
        <dbReference type="PROSITE" id="PS50048"/>
    </source>
</evidence>
<keyword evidence="3" id="KW-0805">Transcription regulation</keyword>
<dbReference type="PANTHER" id="PTHR36206:SF4">
    <property type="entry name" value="HYPOTHETICAL CONSERVED PROTEIN (EUROFUNG)-RELATED"/>
    <property type="match status" value="1"/>
</dbReference>
<evidence type="ECO:0000256" key="5">
    <source>
        <dbReference type="ARBA" id="ARBA00023163"/>
    </source>
</evidence>
<dbReference type="PANTHER" id="PTHR36206">
    <property type="entry name" value="ASPERCRYPTIN BIOSYNTHESIS CLUSTER-SPECIFIC TRANSCRIPTION REGULATOR ATNN-RELATED"/>
    <property type="match status" value="1"/>
</dbReference>
<dbReference type="EMBL" id="KZ613940">
    <property type="protein sequence ID" value="PMD45834.1"/>
    <property type="molecule type" value="Genomic_DNA"/>
</dbReference>
<dbReference type="Proteomes" id="UP000235786">
    <property type="component" value="Unassembled WGS sequence"/>
</dbReference>
<dbReference type="AlphaFoldDB" id="A0A2J6S4Y5"/>